<dbReference type="AlphaFoldDB" id="A0AAE5C9T6"/>
<feature type="domain" description="GGDEF" evidence="1">
    <location>
        <begin position="66"/>
        <end position="217"/>
    </location>
</feature>
<reference evidence="2 3" key="1">
    <citation type="submission" date="2020-01" db="EMBL/GenBank/DDBJ databases">
        <title>Genomes assembled from Gulf of Kutch pelagic sediment metagenomes.</title>
        <authorList>
            <person name="Chandrashekar M."/>
            <person name="Mahajan M.S."/>
            <person name="Dave K.J."/>
            <person name="Vatsa P."/>
            <person name="Nathani N.M."/>
        </authorList>
    </citation>
    <scope>NUCLEOTIDE SEQUENCE [LARGE SCALE GENOMIC DNA]</scope>
    <source>
        <strain evidence="2">KS3-K002</strain>
    </source>
</reference>
<dbReference type="SMART" id="SM00267">
    <property type="entry name" value="GGDEF"/>
    <property type="match status" value="1"/>
</dbReference>
<evidence type="ECO:0000313" key="3">
    <source>
        <dbReference type="Proteomes" id="UP000702544"/>
    </source>
</evidence>
<gene>
    <name evidence="2" type="ORF">GWO12_01530</name>
</gene>
<evidence type="ECO:0000259" key="1">
    <source>
        <dbReference type="SMART" id="SM00267"/>
    </source>
</evidence>
<dbReference type="EMBL" id="JAACAK010000012">
    <property type="protein sequence ID" value="NIR73787.1"/>
    <property type="molecule type" value="Genomic_DNA"/>
</dbReference>
<name>A0AAE5C9T6_9BACT</name>
<protein>
    <submittedName>
        <fullName evidence="2">Diguanylate cyclase</fullName>
    </submittedName>
</protein>
<dbReference type="InterPro" id="IPR000160">
    <property type="entry name" value="GGDEF_dom"/>
</dbReference>
<dbReference type="InterPro" id="IPR029787">
    <property type="entry name" value="Nucleotide_cyclase"/>
</dbReference>
<comment type="caution">
    <text evidence="2">The sequence shown here is derived from an EMBL/GenBank/DDBJ whole genome shotgun (WGS) entry which is preliminary data.</text>
</comment>
<accession>A0AAE5C9T6</accession>
<dbReference type="InterPro" id="IPR043128">
    <property type="entry name" value="Rev_trsase/Diguanyl_cyclase"/>
</dbReference>
<organism evidence="2 3">
    <name type="scientific">Candidatus Kutchimonas denitrificans</name>
    <dbReference type="NCBI Taxonomy" id="3056748"/>
    <lineage>
        <taxon>Bacteria</taxon>
        <taxon>Pseudomonadati</taxon>
        <taxon>Gemmatimonadota</taxon>
        <taxon>Gemmatimonadia</taxon>
        <taxon>Candidatus Palauibacterales</taxon>
        <taxon>Candidatus Palauibacteraceae</taxon>
        <taxon>Candidatus Kutchimonas</taxon>
    </lineage>
</organism>
<proteinExistence type="predicted"/>
<evidence type="ECO:0000313" key="2">
    <source>
        <dbReference type="EMBL" id="NIR73787.1"/>
    </source>
</evidence>
<dbReference type="Pfam" id="PF00990">
    <property type="entry name" value="GGDEF"/>
    <property type="match status" value="1"/>
</dbReference>
<sequence length="225" mass="24424">MGLRLASLRMENFEPGQGKDAARELAEHLSVSARRAVELYYLESLTQAVAVSEGPLRVRRKSELDLFSVDESLEIQKLKSDVSGCYNKVGFALLLDCELERARRRKSSLSLAIFKLDPPDDEVVQEVAKQGRECCRLLDVLGVFEGHGVGMLLPDTGPEGAQVAAQRVLSSFLSQREMAGDSSSVRLLVGMASHPDDGAEPRQLLAKADGRAGGCSLLEEPLEVG</sequence>
<dbReference type="Proteomes" id="UP000702544">
    <property type="component" value="Unassembled WGS sequence"/>
</dbReference>
<dbReference type="SUPFAM" id="SSF55073">
    <property type="entry name" value="Nucleotide cyclase"/>
    <property type="match status" value="1"/>
</dbReference>
<dbReference type="Gene3D" id="3.30.70.270">
    <property type="match status" value="1"/>
</dbReference>